<evidence type="ECO:0000256" key="7">
    <source>
        <dbReference type="ARBA" id="ARBA00022729"/>
    </source>
</evidence>
<evidence type="ECO:0000313" key="19">
    <source>
        <dbReference type="Proteomes" id="UP000243588"/>
    </source>
</evidence>
<dbReference type="GO" id="GO:0015344">
    <property type="term" value="F:siderophore uptake transmembrane transporter activity"/>
    <property type="evidence" value="ECO:0007669"/>
    <property type="project" value="TreeGrafter"/>
</dbReference>
<keyword evidence="10 15" id="KW-0798">TonB box</keyword>
<accession>A0A1G8CLS4</accession>
<comment type="subcellular location">
    <subcellularLocation>
        <location evidence="1 14">Cell outer membrane</location>
        <topology evidence="1 14">Multi-pass membrane protein</topology>
    </subcellularLocation>
</comment>
<dbReference type="NCBIfam" id="TIGR01783">
    <property type="entry name" value="TonB-siderophor"/>
    <property type="match status" value="1"/>
</dbReference>
<keyword evidence="6 14" id="KW-0812">Transmembrane</keyword>
<evidence type="ECO:0000313" key="18">
    <source>
        <dbReference type="EMBL" id="SDH46418.1"/>
    </source>
</evidence>
<evidence type="ECO:0000256" key="15">
    <source>
        <dbReference type="RuleBase" id="RU003357"/>
    </source>
</evidence>
<dbReference type="STRING" id="702745.SAMN05421818_104116"/>
<dbReference type="GO" id="GO:0015891">
    <property type="term" value="P:siderophore transport"/>
    <property type="evidence" value="ECO:0007669"/>
    <property type="project" value="InterPro"/>
</dbReference>
<keyword evidence="7" id="KW-0732">Signal</keyword>
<dbReference type="Pfam" id="PF00593">
    <property type="entry name" value="TonB_dep_Rec_b-barrel"/>
    <property type="match status" value="1"/>
</dbReference>
<dbReference type="AlphaFoldDB" id="A0A1G8CLS4"/>
<evidence type="ECO:0000256" key="3">
    <source>
        <dbReference type="ARBA" id="ARBA00022448"/>
    </source>
</evidence>
<evidence type="ECO:0000256" key="1">
    <source>
        <dbReference type="ARBA" id="ARBA00004571"/>
    </source>
</evidence>
<dbReference type="CDD" id="cd01347">
    <property type="entry name" value="ligand_gated_channel"/>
    <property type="match status" value="1"/>
</dbReference>
<keyword evidence="11 14" id="KW-0472">Membrane</keyword>
<name>A0A1G8CLS4_9FLAO</name>
<evidence type="ECO:0000256" key="6">
    <source>
        <dbReference type="ARBA" id="ARBA00022692"/>
    </source>
</evidence>
<keyword evidence="4 14" id="KW-1134">Transmembrane beta strand</keyword>
<protein>
    <submittedName>
        <fullName evidence="18">Iron complex outermembrane recepter protein</fullName>
    </submittedName>
</protein>
<dbReference type="Pfam" id="PF07715">
    <property type="entry name" value="Plug"/>
    <property type="match status" value="1"/>
</dbReference>
<evidence type="ECO:0000256" key="4">
    <source>
        <dbReference type="ARBA" id="ARBA00022452"/>
    </source>
</evidence>
<feature type="domain" description="TonB-dependent receptor-like beta-barrel" evidence="16">
    <location>
        <begin position="318"/>
        <end position="779"/>
    </location>
</feature>
<dbReference type="Gene3D" id="2.40.170.20">
    <property type="entry name" value="TonB-dependent receptor, beta-barrel domain"/>
    <property type="match status" value="1"/>
</dbReference>
<evidence type="ECO:0000259" key="16">
    <source>
        <dbReference type="Pfam" id="PF00593"/>
    </source>
</evidence>
<evidence type="ECO:0000256" key="12">
    <source>
        <dbReference type="ARBA" id="ARBA00023170"/>
    </source>
</evidence>
<evidence type="ECO:0000256" key="13">
    <source>
        <dbReference type="ARBA" id="ARBA00023237"/>
    </source>
</evidence>
<sequence>MKQKSLFWKLSILLVFLPMISIAQVSETVFGVILNGKGKPIADVLVAAPQKALMTESNDKGEFRFGDKVELPIDIELTAIGYKTKVVTLKEGVYSADKGMSITLEDDKQQLDEVLVTIRRDNSYLTNSTVLGGKFSGKLKDLAQSVSVVSSELMEDKQAFQVTDVVQDLAGVTQASSYDEFVVRGFKTGYDNGMRLMNGLRSAYGFGESYYRSPMTINLESVEVLKGPGASLFGDISPGGTINMVTKKPLEEHKGLVTIAAGSFQTLRTTLDVGGPLDKEKRILYRLNAGYEDSKTFRDINNRKNFAVAPSFTFKPVDGTQIDVDLIFDQFNGYLDRGMSIKGKDLYALPQSFTLSQPSDFFKTKTTTLSGRLSQRIVDNLNLYVNYQKSIYQEDLNEHRTLNSFADEAQTIVNLRYFDRHGKEYTDNLVSYLKWDIYGKNFDNHIVFGVDYAQYKGDKNSWQREARSKEEDGKIVPLTFDTNNPVYQGADTSTYVWRSNSQYPFMSPYKSTGIYVQDQMSIGERFKMVLGLRHENYRSESTNLKDDYTATQNVWLPRVGMTYKINEQINYFASYSQGYVPVAANFVVNHKDYGSDTPFKAERSFQVETGAKAGFLNNQLQMDLSLFRIERQNMLIGTGRVSDAGLPVYRQSGKVVSQGVELDVRGQITKEFQVMANYTFNDTKVKDSEIPSEVGQSLPGAPRNSASVWMKYVFSDTALKGLGFGAGVYYVDQRRLSDSSEKNAQGEAVWGYLPSYTTANVALYYHINKFKVAVNVNNLFDKYYFLGGFDYTRVFAGAPRNVMVSLGYNF</sequence>
<evidence type="ECO:0000256" key="5">
    <source>
        <dbReference type="ARBA" id="ARBA00022496"/>
    </source>
</evidence>
<evidence type="ECO:0000259" key="17">
    <source>
        <dbReference type="Pfam" id="PF07715"/>
    </source>
</evidence>
<keyword evidence="8" id="KW-0408">Iron</keyword>
<keyword evidence="5" id="KW-0410">Iron transport</keyword>
<organism evidence="18 19">
    <name type="scientific">Myroides phaeus</name>
    <dbReference type="NCBI Taxonomy" id="702745"/>
    <lineage>
        <taxon>Bacteria</taxon>
        <taxon>Pseudomonadati</taxon>
        <taxon>Bacteroidota</taxon>
        <taxon>Flavobacteriia</taxon>
        <taxon>Flavobacteriales</taxon>
        <taxon>Flavobacteriaceae</taxon>
        <taxon>Myroides</taxon>
    </lineage>
</organism>
<dbReference type="RefSeq" id="WP_176770715.1">
    <property type="nucleotide sequence ID" value="NZ_FNDQ01000004.1"/>
</dbReference>
<dbReference type="InterPro" id="IPR000531">
    <property type="entry name" value="Beta-barrel_TonB"/>
</dbReference>
<dbReference type="InterPro" id="IPR039426">
    <property type="entry name" value="TonB-dep_rcpt-like"/>
</dbReference>
<proteinExistence type="inferred from homology"/>
<dbReference type="PANTHER" id="PTHR32552:SF68">
    <property type="entry name" value="FERRICHROME OUTER MEMBRANE TRANSPORTER_PHAGE RECEPTOR"/>
    <property type="match status" value="1"/>
</dbReference>
<dbReference type="SUPFAM" id="SSF56935">
    <property type="entry name" value="Porins"/>
    <property type="match status" value="1"/>
</dbReference>
<reference evidence="19" key="1">
    <citation type="submission" date="2016-10" db="EMBL/GenBank/DDBJ databases">
        <authorList>
            <person name="Varghese N."/>
            <person name="Submissions S."/>
        </authorList>
    </citation>
    <scope>NUCLEOTIDE SEQUENCE [LARGE SCALE GENOMIC DNA]</scope>
    <source>
        <strain evidence="19">DSM 23313</strain>
    </source>
</reference>
<keyword evidence="12" id="KW-0675">Receptor</keyword>
<comment type="similarity">
    <text evidence="2 14 15">Belongs to the TonB-dependent receptor family.</text>
</comment>
<evidence type="ECO:0000256" key="9">
    <source>
        <dbReference type="ARBA" id="ARBA00023065"/>
    </source>
</evidence>
<evidence type="ECO:0000256" key="10">
    <source>
        <dbReference type="ARBA" id="ARBA00023077"/>
    </source>
</evidence>
<dbReference type="InterPro" id="IPR037066">
    <property type="entry name" value="Plug_dom_sf"/>
</dbReference>
<dbReference type="InterPro" id="IPR036942">
    <property type="entry name" value="Beta-barrel_TonB_sf"/>
</dbReference>
<gene>
    <name evidence="18" type="ORF">SAMN05421818_104116</name>
</gene>
<dbReference type="Gene3D" id="2.170.130.10">
    <property type="entry name" value="TonB-dependent receptor, plug domain"/>
    <property type="match status" value="1"/>
</dbReference>
<evidence type="ECO:0000256" key="14">
    <source>
        <dbReference type="PROSITE-ProRule" id="PRU01360"/>
    </source>
</evidence>
<evidence type="ECO:0000256" key="11">
    <source>
        <dbReference type="ARBA" id="ARBA00023136"/>
    </source>
</evidence>
<dbReference type="EMBL" id="FNDQ01000004">
    <property type="protein sequence ID" value="SDH46418.1"/>
    <property type="molecule type" value="Genomic_DNA"/>
</dbReference>
<feature type="domain" description="TonB-dependent receptor plug" evidence="17">
    <location>
        <begin position="139"/>
        <end position="241"/>
    </location>
</feature>
<dbReference type="SUPFAM" id="SSF49464">
    <property type="entry name" value="Carboxypeptidase regulatory domain-like"/>
    <property type="match status" value="1"/>
</dbReference>
<dbReference type="InterPro" id="IPR008969">
    <property type="entry name" value="CarboxyPept-like_regulatory"/>
</dbReference>
<evidence type="ECO:0000256" key="2">
    <source>
        <dbReference type="ARBA" id="ARBA00009810"/>
    </source>
</evidence>
<dbReference type="InterPro" id="IPR010105">
    <property type="entry name" value="TonB_sidphr_rcpt"/>
</dbReference>
<dbReference type="PANTHER" id="PTHR32552">
    <property type="entry name" value="FERRICHROME IRON RECEPTOR-RELATED"/>
    <property type="match status" value="1"/>
</dbReference>
<dbReference type="GO" id="GO:0009279">
    <property type="term" value="C:cell outer membrane"/>
    <property type="evidence" value="ECO:0007669"/>
    <property type="project" value="UniProtKB-SubCell"/>
</dbReference>
<dbReference type="InterPro" id="IPR012910">
    <property type="entry name" value="Plug_dom"/>
</dbReference>
<keyword evidence="13 14" id="KW-0998">Cell outer membrane</keyword>
<dbReference type="Proteomes" id="UP000243588">
    <property type="component" value="Unassembled WGS sequence"/>
</dbReference>
<dbReference type="PROSITE" id="PS52016">
    <property type="entry name" value="TONB_DEPENDENT_REC_3"/>
    <property type="match status" value="1"/>
</dbReference>
<keyword evidence="19" id="KW-1185">Reference proteome</keyword>
<keyword evidence="9" id="KW-0406">Ion transport</keyword>
<dbReference type="GO" id="GO:0038023">
    <property type="term" value="F:signaling receptor activity"/>
    <property type="evidence" value="ECO:0007669"/>
    <property type="project" value="InterPro"/>
</dbReference>
<keyword evidence="3 14" id="KW-0813">Transport</keyword>
<evidence type="ECO:0000256" key="8">
    <source>
        <dbReference type="ARBA" id="ARBA00023004"/>
    </source>
</evidence>